<dbReference type="VEuPathDB" id="HostDB:ENSCPOG00000000820"/>
<keyword evidence="2" id="KW-1185">Reference proteome</keyword>
<dbReference type="Ensembl" id="ENSCPOT00000000825.3">
    <property type="protein sequence ID" value="ENSCPOP00000000734.3"/>
    <property type="gene ID" value="ENSCPOG00000000820.4"/>
</dbReference>
<dbReference type="GeneID" id="100723634"/>
<dbReference type="PANTHER" id="PTHR28577:SF1">
    <property type="entry name" value="CENTROMERE PROTEIN P"/>
    <property type="match status" value="1"/>
</dbReference>
<name>H0UUT1_CAVPO</name>
<reference evidence="1" key="3">
    <citation type="submission" date="2025-09" db="UniProtKB">
        <authorList>
            <consortium name="Ensembl"/>
        </authorList>
    </citation>
    <scope>IDENTIFICATION</scope>
    <source>
        <strain evidence="1">2N</strain>
    </source>
</reference>
<reference evidence="2" key="1">
    <citation type="journal article" date="2011" name="Nature">
        <title>A high-resolution map of human evolutionary constraint using 29 mammals.</title>
        <authorList>
            <person name="Lindblad-Toh K."/>
            <person name="Garber M."/>
            <person name="Zuk O."/>
            <person name="Lin M.F."/>
            <person name="Parker B.J."/>
            <person name="Washietl S."/>
            <person name="Kheradpour P."/>
            <person name="Ernst J."/>
            <person name="Jordan G."/>
            <person name="Mauceli E."/>
            <person name="Ward L.D."/>
            <person name="Lowe C.B."/>
            <person name="Holloway A.K."/>
            <person name="Clamp M."/>
            <person name="Gnerre S."/>
            <person name="Alfoldi J."/>
            <person name="Beal K."/>
            <person name="Chang J."/>
            <person name="Clawson H."/>
            <person name="Cuff J."/>
            <person name="Di Palma F."/>
            <person name="Fitzgerald S."/>
            <person name="Flicek P."/>
            <person name="Guttman M."/>
            <person name="Hubisz M.J."/>
            <person name="Jaffe D.B."/>
            <person name="Jungreis I."/>
            <person name="Kent W.J."/>
            <person name="Kostka D."/>
            <person name="Lara M."/>
            <person name="Martins A.L."/>
            <person name="Massingham T."/>
            <person name="Moltke I."/>
            <person name="Raney B.J."/>
            <person name="Rasmussen M.D."/>
            <person name="Robinson J."/>
            <person name="Stark A."/>
            <person name="Vilella A.J."/>
            <person name="Wen J."/>
            <person name="Xie X."/>
            <person name="Zody M.C."/>
            <person name="Baldwin J."/>
            <person name="Bloom T."/>
            <person name="Chin C.W."/>
            <person name="Heiman D."/>
            <person name="Nicol R."/>
            <person name="Nusbaum C."/>
            <person name="Young S."/>
            <person name="Wilkinson J."/>
            <person name="Worley K.C."/>
            <person name="Kovar C.L."/>
            <person name="Muzny D.M."/>
            <person name="Gibbs R.A."/>
            <person name="Cree A."/>
            <person name="Dihn H.H."/>
            <person name="Fowler G."/>
            <person name="Jhangiani S."/>
            <person name="Joshi V."/>
            <person name="Lee S."/>
            <person name="Lewis L.R."/>
            <person name="Nazareth L.V."/>
            <person name="Okwuonu G."/>
            <person name="Santibanez J."/>
            <person name="Warren W.C."/>
            <person name="Mardis E.R."/>
            <person name="Weinstock G.M."/>
            <person name="Wilson R.K."/>
            <person name="Delehaunty K."/>
            <person name="Dooling D."/>
            <person name="Fronik C."/>
            <person name="Fulton L."/>
            <person name="Fulton B."/>
            <person name="Graves T."/>
            <person name="Minx P."/>
            <person name="Sodergren E."/>
            <person name="Birney E."/>
            <person name="Margulies E.H."/>
            <person name="Herrero J."/>
            <person name="Green E.D."/>
            <person name="Haussler D."/>
            <person name="Siepel A."/>
            <person name="Goldman N."/>
            <person name="Pollard K.S."/>
            <person name="Pedersen J.S."/>
            <person name="Lander E.S."/>
            <person name="Kellis M."/>
        </authorList>
    </citation>
    <scope>NUCLEOTIDE SEQUENCE [LARGE SCALE GENOMIC DNA]</scope>
    <source>
        <strain evidence="2">2N</strain>
    </source>
</reference>
<accession>H0UUT1</accession>
<dbReference type="OrthoDB" id="5976950at2759"/>
<dbReference type="InParanoid" id="H0UUT1"/>
<dbReference type="STRING" id="10141.ENSCPOP00000000734"/>
<dbReference type="EMBL" id="AAKN02038451">
    <property type="status" value="NOT_ANNOTATED_CDS"/>
    <property type="molecule type" value="Genomic_DNA"/>
</dbReference>
<dbReference type="EMBL" id="AAKN02038450">
    <property type="status" value="NOT_ANNOTATED_CDS"/>
    <property type="molecule type" value="Genomic_DNA"/>
</dbReference>
<dbReference type="Pfam" id="PF13096">
    <property type="entry name" value="CENP-P"/>
    <property type="match status" value="1"/>
</dbReference>
<dbReference type="Bgee" id="ENSCPOG00000000820">
    <property type="expression patterns" value="Expressed in testis and 10 other cell types or tissues"/>
</dbReference>
<sequence>MEAEQAEVRALQAEIAALQQTCLQLPGPWEHASRIRQSLQEIHQSDSAGQESSKDPRNQLRHLESELSFLSMLTGFTITDYSKKTEDLTTAEMTDEGVKKVLQRHRISGNCHIITFQLEFQIVETQSKENISSVITDLGIVMEPTEYSELSEFVSRAEERRDLFMFFRGLHFFVKWCEYRKRTFTHFKDKYPDVVHLPEGPYSHCMGIRGASCPEFELVIVWRIHVDMEGKVLPQLDLLPGVPRQALQLDRHGVVDTAPQGFRSLLGVLGIEGTLESLIGSMQ</sequence>
<dbReference type="CTD" id="401541"/>
<dbReference type="PANTHER" id="PTHR28577">
    <property type="entry name" value="CENTROMERE PROTEIN P"/>
    <property type="match status" value="1"/>
</dbReference>
<evidence type="ECO:0000313" key="2">
    <source>
        <dbReference type="Proteomes" id="UP000005447"/>
    </source>
</evidence>
<dbReference type="AlphaFoldDB" id="H0UUT1"/>
<dbReference type="Proteomes" id="UP000005447">
    <property type="component" value="Unassembled WGS sequence"/>
</dbReference>
<dbReference type="OMA" id="TYAEWYE"/>
<dbReference type="KEGG" id="cpoc:100723634"/>
<proteinExistence type="predicted"/>
<evidence type="ECO:0000313" key="1">
    <source>
        <dbReference type="Ensembl" id="ENSCPOP00000000734.3"/>
    </source>
</evidence>
<protein>
    <submittedName>
        <fullName evidence="1">Centromere protein P</fullName>
    </submittedName>
</protein>
<reference evidence="1" key="2">
    <citation type="submission" date="2025-08" db="UniProtKB">
        <authorList>
            <consortium name="Ensembl"/>
        </authorList>
    </citation>
    <scope>IDENTIFICATION</scope>
    <source>
        <strain evidence="1">2N</strain>
    </source>
</reference>
<dbReference type="RefSeq" id="XP_003468433.2">
    <property type="nucleotide sequence ID" value="XM_003468385.5"/>
</dbReference>
<dbReference type="eggNOG" id="ENOG502S17P">
    <property type="taxonomic scope" value="Eukaryota"/>
</dbReference>
<dbReference type="GO" id="GO:0005730">
    <property type="term" value="C:nucleolus"/>
    <property type="evidence" value="ECO:0007669"/>
    <property type="project" value="Ensembl"/>
</dbReference>
<dbReference type="GO" id="GO:0034080">
    <property type="term" value="P:CENP-A containing chromatin assembly"/>
    <property type="evidence" value="ECO:0007669"/>
    <property type="project" value="InterPro"/>
</dbReference>
<organism evidence="1 2">
    <name type="scientific">Cavia porcellus</name>
    <name type="common">Guinea pig</name>
    <dbReference type="NCBI Taxonomy" id="10141"/>
    <lineage>
        <taxon>Eukaryota</taxon>
        <taxon>Metazoa</taxon>
        <taxon>Chordata</taxon>
        <taxon>Craniata</taxon>
        <taxon>Vertebrata</taxon>
        <taxon>Euteleostomi</taxon>
        <taxon>Mammalia</taxon>
        <taxon>Eutheria</taxon>
        <taxon>Euarchontoglires</taxon>
        <taxon>Glires</taxon>
        <taxon>Rodentia</taxon>
        <taxon>Hystricomorpha</taxon>
        <taxon>Caviidae</taxon>
        <taxon>Cavia</taxon>
    </lineage>
</organism>
<dbReference type="InterPro" id="IPR027801">
    <property type="entry name" value="CENP-P"/>
</dbReference>
<dbReference type="FunCoup" id="H0UUT1">
    <property type="interactions" value="1796"/>
</dbReference>
<dbReference type="GeneTree" id="ENSGT00390000011897"/>
<gene>
    <name evidence="1" type="primary">CENPP</name>
</gene>
<dbReference type="EMBL" id="AAKN02038452">
    <property type="status" value="NOT_ANNOTATED_CDS"/>
    <property type="molecule type" value="Genomic_DNA"/>
</dbReference>
<dbReference type="GO" id="GO:0005654">
    <property type="term" value="C:nucleoplasm"/>
    <property type="evidence" value="ECO:0007669"/>
    <property type="project" value="Ensembl"/>
</dbReference>
<dbReference type="GO" id="GO:0000939">
    <property type="term" value="C:inner kinetochore"/>
    <property type="evidence" value="ECO:0007669"/>
    <property type="project" value="Ensembl"/>
</dbReference>
<dbReference type="HOGENOM" id="CLU_097975_0_0_1"/>